<dbReference type="InterPro" id="IPR007693">
    <property type="entry name" value="DNA_helicase_DnaB-like_N"/>
</dbReference>
<dbReference type="Proteomes" id="UP001550850">
    <property type="component" value="Unassembled WGS sequence"/>
</dbReference>
<dbReference type="InterPro" id="IPR016136">
    <property type="entry name" value="DNA_helicase_N/primase_C"/>
</dbReference>
<feature type="region of interest" description="Disordered" evidence="3">
    <location>
        <begin position="341"/>
        <end position="369"/>
    </location>
</feature>
<dbReference type="Gene3D" id="1.10.860.10">
    <property type="entry name" value="DNAb Helicase, Chain A"/>
    <property type="match status" value="2"/>
</dbReference>
<keyword evidence="1" id="KW-0235">DNA replication</keyword>
<reference evidence="5 6" key="1">
    <citation type="submission" date="2024-06" db="EMBL/GenBank/DDBJ databases">
        <title>The Natural Products Discovery Center: Release of the First 8490 Sequenced Strains for Exploring Actinobacteria Biosynthetic Diversity.</title>
        <authorList>
            <person name="Kalkreuter E."/>
            <person name="Kautsar S.A."/>
            <person name="Yang D."/>
            <person name="Bader C.D."/>
            <person name="Teijaro C.N."/>
            <person name="Fluegel L."/>
            <person name="Davis C.M."/>
            <person name="Simpson J.R."/>
            <person name="Lauterbach L."/>
            <person name="Steele A.D."/>
            <person name="Gui C."/>
            <person name="Meng S."/>
            <person name="Li G."/>
            <person name="Viehrig K."/>
            <person name="Ye F."/>
            <person name="Su P."/>
            <person name="Kiefer A.F."/>
            <person name="Nichols A."/>
            <person name="Cepeda A.J."/>
            <person name="Yan W."/>
            <person name="Fan B."/>
            <person name="Jiang Y."/>
            <person name="Adhikari A."/>
            <person name="Zheng C.-J."/>
            <person name="Schuster L."/>
            <person name="Cowan T.M."/>
            <person name="Smanski M.J."/>
            <person name="Chevrette M.G."/>
            <person name="De Carvalho L.P.S."/>
            <person name="Shen B."/>
        </authorList>
    </citation>
    <scope>NUCLEOTIDE SEQUENCE [LARGE SCALE GENOMIC DNA]</scope>
    <source>
        <strain evidence="5 6">NPDC038104</strain>
    </source>
</reference>
<feature type="domain" description="DNA helicase DnaB-like N-terminal" evidence="4">
    <location>
        <begin position="22"/>
        <end position="119"/>
    </location>
</feature>
<evidence type="ECO:0000256" key="2">
    <source>
        <dbReference type="ARBA" id="ARBA00023125"/>
    </source>
</evidence>
<feature type="compositionally biased region" description="Pro residues" evidence="3">
    <location>
        <begin position="177"/>
        <end position="186"/>
    </location>
</feature>
<evidence type="ECO:0000313" key="6">
    <source>
        <dbReference type="Proteomes" id="UP001550850"/>
    </source>
</evidence>
<keyword evidence="6" id="KW-1185">Reference proteome</keyword>
<sequence>MSDITTPADDTLDPASPQPVHYAEQALLGALLLEPHRLQMLGDMAPEQFADATHRALFAALRTVPLPDAEQHARNATWLSTVLAAARERMPTLPTSYPHQLVQACPWPQHLPAYAQIVKGEHVRRLLRAHAIDLAQAAADASHPDPVAEVLARSDALAALLDRLTEQFASHPGSMPRRPPPSPPGERPSAEAVEEERMLLASATAHPSELAETRWLMPGDFVLPLHATLWECLTALAHRGADIDPVTVLWEAQHRGVLQPAGHAGTTPEEILAIVSSPAGSLAYWAEKILRRSVLTHARGLAATITSLTATPANTPRQLVTGSRRALAEFTTVINRLRHATTPAPRARPATRATPARPRAGPPALRATR</sequence>
<dbReference type="PANTHER" id="PTHR30153:SF2">
    <property type="entry name" value="REPLICATIVE DNA HELICASE"/>
    <property type="match status" value="1"/>
</dbReference>
<keyword evidence="2" id="KW-0238">DNA-binding</keyword>
<evidence type="ECO:0000256" key="1">
    <source>
        <dbReference type="ARBA" id="ARBA00022705"/>
    </source>
</evidence>
<dbReference type="Pfam" id="PF00772">
    <property type="entry name" value="DnaB"/>
    <property type="match status" value="2"/>
</dbReference>
<organism evidence="5 6">
    <name type="scientific">Streptomyces fragilis</name>
    <dbReference type="NCBI Taxonomy" id="67301"/>
    <lineage>
        <taxon>Bacteria</taxon>
        <taxon>Bacillati</taxon>
        <taxon>Actinomycetota</taxon>
        <taxon>Actinomycetes</taxon>
        <taxon>Kitasatosporales</taxon>
        <taxon>Streptomycetaceae</taxon>
        <taxon>Streptomyces</taxon>
    </lineage>
</organism>
<dbReference type="PANTHER" id="PTHR30153">
    <property type="entry name" value="REPLICATIVE DNA HELICASE DNAB"/>
    <property type="match status" value="1"/>
</dbReference>
<dbReference type="EMBL" id="JBEZUR010000003">
    <property type="protein sequence ID" value="MEU3553378.1"/>
    <property type="molecule type" value="Genomic_DNA"/>
</dbReference>
<evidence type="ECO:0000256" key="3">
    <source>
        <dbReference type="SAM" id="MobiDB-lite"/>
    </source>
</evidence>
<dbReference type="InterPro" id="IPR036185">
    <property type="entry name" value="DNA_heli_DnaB-like_N_sf"/>
</dbReference>
<comment type="caution">
    <text evidence="5">The sequence shown here is derived from an EMBL/GenBank/DDBJ whole genome shotgun (WGS) entry which is preliminary data.</text>
</comment>
<evidence type="ECO:0000259" key="4">
    <source>
        <dbReference type="Pfam" id="PF00772"/>
    </source>
</evidence>
<evidence type="ECO:0000313" key="5">
    <source>
        <dbReference type="EMBL" id="MEU3553378.1"/>
    </source>
</evidence>
<name>A0ABV2YCB8_9ACTN</name>
<proteinExistence type="predicted"/>
<dbReference type="SUPFAM" id="SSF48024">
    <property type="entry name" value="N-terminal domain of DnaB helicase"/>
    <property type="match status" value="2"/>
</dbReference>
<protein>
    <submittedName>
        <fullName evidence="5">DnaB-like helicase N-terminal domain-containing protein</fullName>
    </submittedName>
</protein>
<feature type="domain" description="DNA helicase DnaB-like N-terminal" evidence="4">
    <location>
        <begin position="192"/>
        <end position="287"/>
    </location>
</feature>
<gene>
    <name evidence="5" type="ORF">AB0E65_03920</name>
</gene>
<accession>A0ABV2YCB8</accession>
<feature type="region of interest" description="Disordered" evidence="3">
    <location>
        <begin position="168"/>
        <end position="195"/>
    </location>
</feature>
<dbReference type="RefSeq" id="WP_108952649.1">
    <property type="nucleotide sequence ID" value="NZ_BEVZ01000002.1"/>
</dbReference>